<dbReference type="PANTHER" id="PTHR41161:SF1">
    <property type="entry name" value="PROTEIN NCBP2AS2"/>
    <property type="match status" value="1"/>
</dbReference>
<protein>
    <submittedName>
        <fullName evidence="1">Uncharacterized protein</fullName>
    </submittedName>
</protein>
<dbReference type="AlphaFoldDB" id="A0A310SD34"/>
<reference evidence="1 2" key="1">
    <citation type="submission" date="2015-07" db="EMBL/GenBank/DDBJ databases">
        <title>The genome of Eufriesea mexicana.</title>
        <authorList>
            <person name="Pan H."/>
            <person name="Kapheim K."/>
        </authorList>
    </citation>
    <scope>NUCLEOTIDE SEQUENCE [LARGE SCALE GENOMIC DNA]</scope>
    <source>
        <strain evidence="1">0111107269</strain>
        <tissue evidence="1">Whole body</tissue>
    </source>
</reference>
<sequence>MGFLRMLFAYFLRNESLIDKLSNTKPIRRSAQFVAHLILKSKTHGIYLPFDRDKFLERLRNFIQTYEKKLKEAKDEQKKNSPK</sequence>
<evidence type="ECO:0000313" key="1">
    <source>
        <dbReference type="EMBL" id="OAD58180.1"/>
    </source>
</evidence>
<gene>
    <name evidence="1" type="ORF">WN48_00717</name>
</gene>
<accession>A0A310SD34</accession>
<organism evidence="1 2">
    <name type="scientific">Eufriesea mexicana</name>
    <dbReference type="NCBI Taxonomy" id="516756"/>
    <lineage>
        <taxon>Eukaryota</taxon>
        <taxon>Metazoa</taxon>
        <taxon>Ecdysozoa</taxon>
        <taxon>Arthropoda</taxon>
        <taxon>Hexapoda</taxon>
        <taxon>Insecta</taxon>
        <taxon>Pterygota</taxon>
        <taxon>Neoptera</taxon>
        <taxon>Endopterygota</taxon>
        <taxon>Hymenoptera</taxon>
        <taxon>Apocrita</taxon>
        <taxon>Aculeata</taxon>
        <taxon>Apoidea</taxon>
        <taxon>Anthophila</taxon>
        <taxon>Apidae</taxon>
        <taxon>Eufriesea</taxon>
    </lineage>
</organism>
<dbReference type="PANTHER" id="PTHR41161">
    <property type="entry name" value="PROTEIN NCBP2AS2"/>
    <property type="match status" value="1"/>
</dbReference>
<keyword evidence="2" id="KW-1185">Reference proteome</keyword>
<dbReference type="Proteomes" id="UP000250275">
    <property type="component" value="Unassembled WGS sequence"/>
</dbReference>
<evidence type="ECO:0000313" key="2">
    <source>
        <dbReference type="Proteomes" id="UP000250275"/>
    </source>
</evidence>
<name>A0A310SD34_9HYME</name>
<dbReference type="EMBL" id="KQ761155">
    <property type="protein sequence ID" value="OAD58180.1"/>
    <property type="molecule type" value="Genomic_DNA"/>
</dbReference>
<dbReference type="InterPro" id="IPR042407">
    <property type="entry name" value="NCBP2-AS2"/>
</dbReference>
<proteinExistence type="predicted"/>